<evidence type="ECO:0000256" key="8">
    <source>
        <dbReference type="ARBA" id="ARBA00023065"/>
    </source>
</evidence>
<reference evidence="12" key="1">
    <citation type="submission" date="2016-04" db="EMBL/GenBank/DDBJ databases">
        <authorList>
            <person name="Tabuchi Yagui T.R."/>
        </authorList>
    </citation>
    <scope>NUCLEOTIDE SEQUENCE [LARGE SCALE GENOMIC DNA]</scope>
    <source>
        <strain evidence="12">NIES-26</strain>
    </source>
</reference>
<sequence>MHIIEGYLSASWAIFWCVVALPLFILELRSPTPITQAKPELKLLLALAGAFTFVLSTSKMLEGKSVCHSFVICMYFMCRFLYQDESIVN</sequence>
<evidence type="ECO:0000256" key="5">
    <source>
        <dbReference type="ARBA" id="ARBA00022573"/>
    </source>
</evidence>
<keyword evidence="7 11" id="KW-1133">Transmembrane helix</keyword>
<evidence type="ECO:0000256" key="6">
    <source>
        <dbReference type="ARBA" id="ARBA00022692"/>
    </source>
</evidence>
<dbReference type="PANTHER" id="PTHR43627">
    <property type="match status" value="1"/>
</dbReference>
<name>A0A367RUY4_9NOSO</name>
<evidence type="ECO:0000313" key="13">
    <source>
        <dbReference type="Proteomes" id="UP000252107"/>
    </source>
</evidence>
<feature type="transmembrane region" description="Helical" evidence="11">
    <location>
        <begin position="40"/>
        <end position="57"/>
    </location>
</feature>
<dbReference type="AlphaFoldDB" id="A0A367RUY4"/>
<keyword evidence="4" id="KW-1003">Cell membrane</keyword>
<dbReference type="GO" id="GO:0043190">
    <property type="term" value="C:ATP-binding cassette (ABC) transporter complex"/>
    <property type="evidence" value="ECO:0007669"/>
    <property type="project" value="InterPro"/>
</dbReference>
<evidence type="ECO:0000256" key="3">
    <source>
        <dbReference type="ARBA" id="ARBA00022448"/>
    </source>
</evidence>
<dbReference type="EMBL" id="LXQD01000065">
    <property type="protein sequence ID" value="RCJ39681.1"/>
    <property type="molecule type" value="Genomic_DNA"/>
</dbReference>
<evidence type="ECO:0000256" key="10">
    <source>
        <dbReference type="ARBA" id="ARBA00023285"/>
    </source>
</evidence>
<keyword evidence="5" id="KW-0169">Cobalamin biosynthesis</keyword>
<dbReference type="InterPro" id="IPR002751">
    <property type="entry name" value="CbiM/NikMN"/>
</dbReference>
<proteinExistence type="predicted"/>
<dbReference type="PANTHER" id="PTHR43627:SF1">
    <property type="entry name" value="COBALT TRANSPORT PROTEIN CBIM"/>
    <property type="match status" value="1"/>
</dbReference>
<keyword evidence="2" id="KW-0171">Cobalt transport</keyword>
<comment type="caution">
    <text evidence="12">The sequence shown here is derived from an EMBL/GenBank/DDBJ whole genome shotgun (WGS) entry which is preliminary data.</text>
</comment>
<evidence type="ECO:0000256" key="1">
    <source>
        <dbReference type="ARBA" id="ARBA00004651"/>
    </source>
</evidence>
<keyword evidence="10" id="KW-0170">Cobalt</keyword>
<evidence type="ECO:0000256" key="9">
    <source>
        <dbReference type="ARBA" id="ARBA00023136"/>
    </source>
</evidence>
<feature type="transmembrane region" description="Helical" evidence="11">
    <location>
        <begin position="6"/>
        <end position="28"/>
    </location>
</feature>
<dbReference type="Gene3D" id="1.10.1760.20">
    <property type="match status" value="1"/>
</dbReference>
<evidence type="ECO:0000256" key="4">
    <source>
        <dbReference type="ARBA" id="ARBA00022475"/>
    </source>
</evidence>
<keyword evidence="6 11" id="KW-0812">Transmembrane</keyword>
<gene>
    <name evidence="12" type="ORF">A6770_11385</name>
</gene>
<evidence type="ECO:0000256" key="2">
    <source>
        <dbReference type="ARBA" id="ARBA00022426"/>
    </source>
</evidence>
<dbReference type="GO" id="GO:0006824">
    <property type="term" value="P:cobalt ion transport"/>
    <property type="evidence" value="ECO:0007669"/>
    <property type="project" value="UniProtKB-KW"/>
</dbReference>
<comment type="subcellular location">
    <subcellularLocation>
        <location evidence="1">Cell membrane</location>
        <topology evidence="1">Multi-pass membrane protein</topology>
    </subcellularLocation>
</comment>
<dbReference type="InterPro" id="IPR018024">
    <property type="entry name" value="CbiM"/>
</dbReference>
<organism evidence="12 13">
    <name type="scientific">Nostoc minutum NIES-26</name>
    <dbReference type="NCBI Taxonomy" id="1844469"/>
    <lineage>
        <taxon>Bacteria</taxon>
        <taxon>Bacillati</taxon>
        <taxon>Cyanobacteriota</taxon>
        <taxon>Cyanophyceae</taxon>
        <taxon>Nostocales</taxon>
        <taxon>Nostocaceae</taxon>
        <taxon>Nostoc</taxon>
    </lineage>
</organism>
<dbReference type="GO" id="GO:0009236">
    <property type="term" value="P:cobalamin biosynthetic process"/>
    <property type="evidence" value="ECO:0007669"/>
    <property type="project" value="UniProtKB-KW"/>
</dbReference>
<feature type="transmembrane region" description="Helical" evidence="11">
    <location>
        <begin position="63"/>
        <end position="82"/>
    </location>
</feature>
<protein>
    <submittedName>
        <fullName evidence="12">Uncharacterized protein</fullName>
    </submittedName>
</protein>
<keyword evidence="3" id="KW-0813">Transport</keyword>
<dbReference type="Pfam" id="PF01891">
    <property type="entry name" value="CbiM"/>
    <property type="match status" value="1"/>
</dbReference>
<evidence type="ECO:0000256" key="7">
    <source>
        <dbReference type="ARBA" id="ARBA00022989"/>
    </source>
</evidence>
<keyword evidence="9 11" id="KW-0472">Membrane</keyword>
<keyword evidence="13" id="KW-1185">Reference proteome</keyword>
<dbReference type="Proteomes" id="UP000252107">
    <property type="component" value="Unassembled WGS sequence"/>
</dbReference>
<keyword evidence="8" id="KW-0406">Ion transport</keyword>
<accession>A0A367RUY4</accession>
<evidence type="ECO:0000313" key="12">
    <source>
        <dbReference type="EMBL" id="RCJ39681.1"/>
    </source>
</evidence>
<evidence type="ECO:0000256" key="11">
    <source>
        <dbReference type="SAM" id="Phobius"/>
    </source>
</evidence>